<proteinExistence type="inferred from homology"/>
<feature type="domain" description="Ketoreductase" evidence="4">
    <location>
        <begin position="7"/>
        <end position="189"/>
    </location>
</feature>
<dbReference type="CDD" id="cd05233">
    <property type="entry name" value="SDR_c"/>
    <property type="match status" value="1"/>
</dbReference>
<dbReference type="SUPFAM" id="SSF51735">
    <property type="entry name" value="NAD(P)-binding Rossmann-fold domains"/>
    <property type="match status" value="1"/>
</dbReference>
<accession>A0A6J7HJU1</accession>
<dbReference type="InterPro" id="IPR057326">
    <property type="entry name" value="KR_dom"/>
</dbReference>
<keyword evidence="2" id="KW-0560">Oxidoreductase</keyword>
<organism evidence="5">
    <name type="scientific">freshwater metagenome</name>
    <dbReference type="NCBI Taxonomy" id="449393"/>
    <lineage>
        <taxon>unclassified sequences</taxon>
        <taxon>metagenomes</taxon>
        <taxon>ecological metagenomes</taxon>
    </lineage>
</organism>
<dbReference type="PRINTS" id="PR00081">
    <property type="entry name" value="GDHRDH"/>
</dbReference>
<evidence type="ECO:0000256" key="3">
    <source>
        <dbReference type="ARBA" id="ARBA00023027"/>
    </source>
</evidence>
<evidence type="ECO:0000256" key="2">
    <source>
        <dbReference type="ARBA" id="ARBA00023002"/>
    </source>
</evidence>
<dbReference type="SMART" id="SM00822">
    <property type="entry name" value="PKS_KR"/>
    <property type="match status" value="1"/>
</dbReference>
<evidence type="ECO:0000313" key="5">
    <source>
        <dbReference type="EMBL" id="CAB4920154.1"/>
    </source>
</evidence>
<comment type="similarity">
    <text evidence="1">Belongs to the short-chain dehydrogenases/reductases (SDR) family.</text>
</comment>
<evidence type="ECO:0000259" key="4">
    <source>
        <dbReference type="SMART" id="SM00822"/>
    </source>
</evidence>
<sequence>MGLLDGRVALITGGGRGIGRATALMLAREGADIVLTDLDGAVETTPYPLATRDDLEQTAQEIRGLGRRVVARHADVRRQDELDAAVVAGIAELGGIDVVFANAGVWGVRPFWEISETEWAELQDITLAGVWRTAKAVAPHMIERGSGSIVITASINGLEPSAGSAHYVAAKHGVVGLMRNIALELAPHGIRCNAVCPGTIDTDITNSQVVRDLIAGGAGGTRAHVETVSAHMAALKGRNLLSPNAIAGAVLWLASDLASEVTGLAIPVDGGHMLLPGFNPLPAA</sequence>
<dbReference type="InterPro" id="IPR002347">
    <property type="entry name" value="SDR_fam"/>
</dbReference>
<protein>
    <submittedName>
        <fullName evidence="5">Unannotated protein</fullName>
    </submittedName>
</protein>
<dbReference type="Pfam" id="PF00106">
    <property type="entry name" value="adh_short"/>
    <property type="match status" value="1"/>
</dbReference>
<gene>
    <name evidence="5" type="ORF">UFOPK3674_00497</name>
</gene>
<dbReference type="PROSITE" id="PS00061">
    <property type="entry name" value="ADH_SHORT"/>
    <property type="match status" value="1"/>
</dbReference>
<evidence type="ECO:0000256" key="1">
    <source>
        <dbReference type="ARBA" id="ARBA00006484"/>
    </source>
</evidence>
<dbReference type="AlphaFoldDB" id="A0A6J7HJU1"/>
<dbReference type="EMBL" id="CAFBMX010000002">
    <property type="protein sequence ID" value="CAB4920154.1"/>
    <property type="molecule type" value="Genomic_DNA"/>
</dbReference>
<dbReference type="InterPro" id="IPR036291">
    <property type="entry name" value="NAD(P)-bd_dom_sf"/>
</dbReference>
<keyword evidence="3" id="KW-0520">NAD</keyword>
<name>A0A6J7HJU1_9ZZZZ</name>
<dbReference type="Gene3D" id="3.40.50.720">
    <property type="entry name" value="NAD(P)-binding Rossmann-like Domain"/>
    <property type="match status" value="1"/>
</dbReference>
<dbReference type="GO" id="GO:0016491">
    <property type="term" value="F:oxidoreductase activity"/>
    <property type="evidence" value="ECO:0007669"/>
    <property type="project" value="UniProtKB-KW"/>
</dbReference>
<dbReference type="InterPro" id="IPR020904">
    <property type="entry name" value="Sc_DH/Rdtase_CS"/>
</dbReference>
<dbReference type="NCBIfam" id="TIGR03971">
    <property type="entry name" value="SDR_subfam_1"/>
    <property type="match status" value="1"/>
</dbReference>
<dbReference type="PANTHER" id="PTHR24321:SF8">
    <property type="entry name" value="ESTRADIOL 17-BETA-DEHYDROGENASE 8-RELATED"/>
    <property type="match status" value="1"/>
</dbReference>
<dbReference type="PRINTS" id="PR00080">
    <property type="entry name" value="SDRFAMILY"/>
</dbReference>
<dbReference type="PANTHER" id="PTHR24321">
    <property type="entry name" value="DEHYDROGENASES, SHORT CHAIN"/>
    <property type="match status" value="1"/>
</dbReference>
<dbReference type="InterPro" id="IPR023985">
    <property type="entry name" value="SDR_subfam_1"/>
</dbReference>
<dbReference type="FunFam" id="3.40.50.720:FF:000084">
    <property type="entry name" value="Short-chain dehydrogenase reductase"/>
    <property type="match status" value="1"/>
</dbReference>
<reference evidence="5" key="1">
    <citation type="submission" date="2020-05" db="EMBL/GenBank/DDBJ databases">
        <authorList>
            <person name="Chiriac C."/>
            <person name="Salcher M."/>
            <person name="Ghai R."/>
            <person name="Kavagutti S V."/>
        </authorList>
    </citation>
    <scope>NUCLEOTIDE SEQUENCE</scope>
</reference>